<dbReference type="STRING" id="10181.G5BDW5"/>
<dbReference type="Proteomes" id="UP000006813">
    <property type="component" value="Unassembled WGS sequence"/>
</dbReference>
<feature type="region of interest" description="Disordered" evidence="1">
    <location>
        <begin position="129"/>
        <end position="149"/>
    </location>
</feature>
<dbReference type="GO" id="GO:0003677">
    <property type="term" value="F:DNA binding"/>
    <property type="evidence" value="ECO:0007669"/>
    <property type="project" value="UniProtKB-KW"/>
</dbReference>
<reference evidence="2 3" key="1">
    <citation type="journal article" date="2011" name="Nature">
        <title>Genome sequencing reveals insights into physiology and longevity of the naked mole rat.</title>
        <authorList>
            <person name="Kim E.B."/>
            <person name="Fang X."/>
            <person name="Fushan A.A."/>
            <person name="Huang Z."/>
            <person name="Lobanov A.V."/>
            <person name="Han L."/>
            <person name="Marino S.M."/>
            <person name="Sun X."/>
            <person name="Turanov A.A."/>
            <person name="Yang P."/>
            <person name="Yim S.H."/>
            <person name="Zhao X."/>
            <person name="Kasaikina M.V."/>
            <person name="Stoletzki N."/>
            <person name="Peng C."/>
            <person name="Polak P."/>
            <person name="Xiong Z."/>
            <person name="Kiezun A."/>
            <person name="Zhu Y."/>
            <person name="Chen Y."/>
            <person name="Kryukov G.V."/>
            <person name="Zhang Q."/>
            <person name="Peshkin L."/>
            <person name="Yang L."/>
            <person name="Bronson R.T."/>
            <person name="Buffenstein R."/>
            <person name="Wang B."/>
            <person name="Han C."/>
            <person name="Li Q."/>
            <person name="Chen L."/>
            <person name="Zhao W."/>
            <person name="Sunyaev S.R."/>
            <person name="Park T.J."/>
            <person name="Zhang G."/>
            <person name="Wang J."/>
            <person name="Gladyshev V.N."/>
        </authorList>
    </citation>
    <scope>NUCLEOTIDE SEQUENCE [LARGE SCALE GENOMIC DNA]</scope>
</reference>
<dbReference type="EMBL" id="JH169781">
    <property type="protein sequence ID" value="EHB07476.1"/>
    <property type="molecule type" value="Genomic_DNA"/>
</dbReference>
<feature type="compositionally biased region" description="Polar residues" evidence="1">
    <location>
        <begin position="52"/>
        <end position="74"/>
    </location>
</feature>
<protein>
    <submittedName>
        <fullName evidence="2">Homeodomain-interacting protein kinase 1</fullName>
    </submittedName>
</protein>
<sequence length="268" mass="28587">MGSGQQLANWRNAHSHGNQYSTIMQQPSLLTNHVTLPTAQPLNVGVAHVVRQQESSSLPSKKNKQSAPVSSKSSLDALPSQVYSLFRSSPVHNTSSYNSLVPVQDQHQPIIIPDTPSPPVSVITIQSDTDEEEDNKYWPSGNSGPLLEGPGRVVADGTGTRTIIVPPLKTQLGDCTVVTQTSSLLSSKTKPVVSGSSRHAAAYSTHPSLLVHQVPVSVGPSLLTSASVAPAQYHYQFATQSYIGSSRGSAIYTGYPLSPTKISQYSYL</sequence>
<keyword evidence="2" id="KW-0808">Transferase</keyword>
<keyword evidence="2" id="KW-0418">Kinase</keyword>
<dbReference type="AlphaFoldDB" id="G5BDW5"/>
<dbReference type="InParanoid" id="G5BDW5"/>
<evidence type="ECO:0000313" key="2">
    <source>
        <dbReference type="EMBL" id="EHB07476.1"/>
    </source>
</evidence>
<keyword evidence="2" id="KW-0371">Homeobox</keyword>
<feature type="region of interest" description="Disordered" evidence="1">
    <location>
        <begin position="51"/>
        <end position="74"/>
    </location>
</feature>
<evidence type="ECO:0000256" key="1">
    <source>
        <dbReference type="SAM" id="MobiDB-lite"/>
    </source>
</evidence>
<gene>
    <name evidence="2" type="ORF">GW7_19264</name>
</gene>
<organism evidence="2 3">
    <name type="scientific">Heterocephalus glaber</name>
    <name type="common">Naked mole rat</name>
    <dbReference type="NCBI Taxonomy" id="10181"/>
    <lineage>
        <taxon>Eukaryota</taxon>
        <taxon>Metazoa</taxon>
        <taxon>Chordata</taxon>
        <taxon>Craniata</taxon>
        <taxon>Vertebrata</taxon>
        <taxon>Euteleostomi</taxon>
        <taxon>Mammalia</taxon>
        <taxon>Eutheria</taxon>
        <taxon>Euarchontoglires</taxon>
        <taxon>Glires</taxon>
        <taxon>Rodentia</taxon>
        <taxon>Hystricomorpha</taxon>
        <taxon>Bathyergidae</taxon>
        <taxon>Heterocephalus</taxon>
    </lineage>
</organism>
<keyword evidence="2" id="KW-0238">DNA-binding</keyword>
<proteinExistence type="predicted"/>
<dbReference type="GO" id="GO:0016301">
    <property type="term" value="F:kinase activity"/>
    <property type="evidence" value="ECO:0007669"/>
    <property type="project" value="UniProtKB-KW"/>
</dbReference>
<accession>G5BDW5</accession>
<evidence type="ECO:0000313" key="3">
    <source>
        <dbReference type="Proteomes" id="UP000006813"/>
    </source>
</evidence>
<name>G5BDW5_HETGA</name>